<protein>
    <submittedName>
        <fullName evidence="2">DUF4184 family protein</fullName>
    </submittedName>
</protein>
<name>A0ABU3E6P2_9FLAO</name>
<accession>A0ABU3E6P2</accession>
<evidence type="ECO:0000313" key="2">
    <source>
        <dbReference type="EMBL" id="MDT0690897.1"/>
    </source>
</evidence>
<dbReference type="Proteomes" id="UP001261624">
    <property type="component" value="Unassembled WGS sequence"/>
</dbReference>
<keyword evidence="1" id="KW-0812">Transmembrane</keyword>
<reference evidence="2 3" key="1">
    <citation type="submission" date="2023-09" db="EMBL/GenBank/DDBJ databases">
        <authorList>
            <person name="Rey-Velasco X."/>
        </authorList>
    </citation>
    <scope>NUCLEOTIDE SEQUENCE [LARGE SCALE GENOMIC DNA]</scope>
    <source>
        <strain evidence="2 3">F188</strain>
    </source>
</reference>
<feature type="transmembrane region" description="Helical" evidence="1">
    <location>
        <begin position="20"/>
        <end position="40"/>
    </location>
</feature>
<evidence type="ECO:0000256" key="1">
    <source>
        <dbReference type="SAM" id="Phobius"/>
    </source>
</evidence>
<dbReference type="EMBL" id="JAVRHM010000017">
    <property type="protein sequence ID" value="MDT0690897.1"/>
    <property type="molecule type" value="Genomic_DNA"/>
</dbReference>
<feature type="transmembrane region" description="Helical" evidence="1">
    <location>
        <begin position="218"/>
        <end position="237"/>
    </location>
</feature>
<feature type="transmembrane region" description="Helical" evidence="1">
    <location>
        <begin position="188"/>
        <end position="206"/>
    </location>
</feature>
<comment type="caution">
    <text evidence="2">The sequence shown here is derived from an EMBL/GenBank/DDBJ whole genome shotgun (WGS) entry which is preliminary data.</text>
</comment>
<organism evidence="2 3">
    <name type="scientific">Autumnicola patrickiae</name>
    <dbReference type="NCBI Taxonomy" id="3075591"/>
    <lineage>
        <taxon>Bacteria</taxon>
        <taxon>Pseudomonadati</taxon>
        <taxon>Bacteroidota</taxon>
        <taxon>Flavobacteriia</taxon>
        <taxon>Flavobacteriales</taxon>
        <taxon>Flavobacteriaceae</taxon>
        <taxon>Autumnicola</taxon>
    </lineage>
</organism>
<keyword evidence="3" id="KW-1185">Reference proteome</keyword>
<dbReference type="RefSeq" id="WP_311685877.1">
    <property type="nucleotide sequence ID" value="NZ_JAVRHM010000017.1"/>
</dbReference>
<evidence type="ECO:0000313" key="3">
    <source>
        <dbReference type="Proteomes" id="UP001261624"/>
    </source>
</evidence>
<feature type="transmembrane region" description="Helical" evidence="1">
    <location>
        <begin position="156"/>
        <end position="176"/>
    </location>
</feature>
<sequence>MPFTFSHPAIVLPFVYLPKHWFSLTGLVIGSLTPDFEYFLRMKIKGNYGHTIEGLLWFDLPLGLLLAFIFHNIVRDSLIDNLPSAIQSRLSTFKKLNWSRHFKTKRLVVVISILIGAASHILWDGLTHDNGYSAQTFLRLPKIINVFGNQISFFKIFERSSTVLGVFLIAYAVYKLPTEKNKKIKIDLKYWGLLIGLTLVIILLKFLSGLEIDQYKNVIVSIISAILLSLTLTPIILNQCKTGGNN</sequence>
<keyword evidence="1" id="KW-0472">Membrane</keyword>
<keyword evidence="1" id="KW-1133">Transmembrane helix</keyword>
<gene>
    <name evidence="2" type="ORF">RM549_13950</name>
</gene>
<feature type="transmembrane region" description="Helical" evidence="1">
    <location>
        <begin position="107"/>
        <end position="123"/>
    </location>
</feature>
<dbReference type="Pfam" id="PF13803">
    <property type="entry name" value="DUF4184"/>
    <property type="match status" value="1"/>
</dbReference>
<proteinExistence type="predicted"/>
<dbReference type="InterPro" id="IPR025238">
    <property type="entry name" value="DUF4184"/>
</dbReference>